<comment type="caution">
    <text evidence="2">The sequence shown here is derived from an EMBL/GenBank/DDBJ whole genome shotgun (WGS) entry which is preliminary data.</text>
</comment>
<protein>
    <recommendedName>
        <fullName evidence="4">Cell wall protein PhiA</fullName>
    </recommendedName>
</protein>
<evidence type="ECO:0008006" key="4">
    <source>
        <dbReference type="Google" id="ProtNLM"/>
    </source>
</evidence>
<keyword evidence="3" id="KW-1185">Reference proteome</keyword>
<dbReference type="Proteomes" id="UP001140513">
    <property type="component" value="Unassembled WGS sequence"/>
</dbReference>
<reference evidence="2" key="1">
    <citation type="submission" date="2022-10" db="EMBL/GenBank/DDBJ databases">
        <title>Tapping the CABI collections for fungal endophytes: first genome assemblies for Collariella, Neodidymelliopsis, Ascochyta clinopodiicola, Didymella pomorum, Didymosphaeria variabile, Neocosmospora piperis and Neocucurbitaria cava.</title>
        <authorList>
            <person name="Hill R."/>
        </authorList>
    </citation>
    <scope>NUCLEOTIDE SEQUENCE</scope>
    <source>
        <strain evidence="2">IMI 356815</strain>
    </source>
</reference>
<dbReference type="GeneID" id="80910419"/>
<dbReference type="EMBL" id="JAPEUX010000005">
    <property type="protein sequence ID" value="KAJ4351546.1"/>
    <property type="molecule type" value="Genomic_DNA"/>
</dbReference>
<evidence type="ECO:0000313" key="3">
    <source>
        <dbReference type="Proteomes" id="UP001140513"/>
    </source>
</evidence>
<dbReference type="AlphaFoldDB" id="A0A9W8XJU1"/>
<evidence type="ECO:0000313" key="2">
    <source>
        <dbReference type="EMBL" id="KAJ4351546.1"/>
    </source>
</evidence>
<feature type="chain" id="PRO_5040941167" description="Cell wall protein PhiA" evidence="1">
    <location>
        <begin position="17"/>
        <end position="195"/>
    </location>
</feature>
<name>A0A9W8XJU1_9PLEO</name>
<feature type="signal peptide" evidence="1">
    <location>
        <begin position="1"/>
        <end position="16"/>
    </location>
</feature>
<organism evidence="2 3">
    <name type="scientific">Didymosphaeria variabile</name>
    <dbReference type="NCBI Taxonomy" id="1932322"/>
    <lineage>
        <taxon>Eukaryota</taxon>
        <taxon>Fungi</taxon>
        <taxon>Dikarya</taxon>
        <taxon>Ascomycota</taxon>
        <taxon>Pezizomycotina</taxon>
        <taxon>Dothideomycetes</taxon>
        <taxon>Pleosporomycetidae</taxon>
        <taxon>Pleosporales</taxon>
        <taxon>Massarineae</taxon>
        <taxon>Didymosphaeriaceae</taxon>
        <taxon>Didymosphaeria</taxon>
    </lineage>
</organism>
<proteinExistence type="predicted"/>
<dbReference type="RefSeq" id="XP_056069902.1">
    <property type="nucleotide sequence ID" value="XM_056215655.1"/>
</dbReference>
<accession>A0A9W8XJU1</accession>
<dbReference type="OrthoDB" id="3518533at2759"/>
<evidence type="ECO:0000256" key="1">
    <source>
        <dbReference type="SAM" id="SignalP"/>
    </source>
</evidence>
<keyword evidence="1" id="KW-0732">Signal</keyword>
<sequence>MQFTVASLALLGLASAAPTLKTSATDTSPTFNLMYQSNINNPGPIDALNTGSWYVTASNGKAVLSSFASRGLLYKYGTGPRIAQASVGLTITPGGTATVPDGKAIEFVVNNGTAPVDIQLNSSGIPTLWHDGGRFQACQGDGEEIYLSYVQPGQRFLAACAPVELQTVCSTLGVGEEMKGQLGEIEDVACIHISD</sequence>
<gene>
    <name evidence="2" type="ORF">N0V89_006889</name>
</gene>